<dbReference type="CDD" id="cd10567">
    <property type="entry name" value="SWIB-MDM2_like"/>
    <property type="match status" value="1"/>
</dbReference>
<dbReference type="PANTHER" id="PTHR13844">
    <property type="entry name" value="SWI/SNF-RELATED MATRIX-ASSOCIATED ACTIN-DEPENDENT REGULATOR OF CHROMATIN SUBFAMILY D"/>
    <property type="match status" value="1"/>
</dbReference>
<sequence length="307" mass="34220">MSNSSEVPRLPVTEDVLRKSIIEQINQFGLDKLTSRLIRENLRKEYNADFSPFKSQIDTIAMEVVEKRNAETAKKAAAKESSDSDDSDSDDGVVFTDSTTPKKKQKSSRKRAASGSDSDLLEVGQKKRRAAAANVKKQAPKKKKKPAEGGVKRKTAYSVCCALTEDLSSIVGKKYMRRSDVVKSMWAYFRSNNLMDPKDKRYVLADEPLLKLFKKRRFLAFGMMKDLVPHIIEAKFLNEADRAALEKYEAEEDARRAREENAKNNEKLNGISDQGSSGKADGSSDNDNNNGNDEKSDGGSDESNSDD</sequence>
<dbReference type="InterPro" id="IPR019835">
    <property type="entry name" value="SWIB_domain"/>
</dbReference>
<feature type="domain" description="DEK-C" evidence="3">
    <location>
        <begin position="11"/>
        <end position="66"/>
    </location>
</feature>
<dbReference type="PROSITE" id="PS51925">
    <property type="entry name" value="SWIB_MDM2"/>
    <property type="match status" value="1"/>
</dbReference>
<evidence type="ECO:0000256" key="1">
    <source>
        <dbReference type="SAM" id="MobiDB-lite"/>
    </source>
</evidence>
<feature type="compositionally biased region" description="Low complexity" evidence="1">
    <location>
        <begin position="272"/>
        <end position="291"/>
    </location>
</feature>
<feature type="compositionally biased region" description="Basic residues" evidence="1">
    <location>
        <begin position="101"/>
        <end position="112"/>
    </location>
</feature>
<name>A0A0M3K522_ANISI</name>
<dbReference type="Pfam" id="PF02201">
    <property type="entry name" value="SWIB"/>
    <property type="match status" value="1"/>
</dbReference>
<feature type="domain" description="DM2" evidence="2">
    <location>
        <begin position="156"/>
        <end position="234"/>
    </location>
</feature>
<protein>
    <submittedName>
        <fullName evidence="6">SWIB domain-containing protein</fullName>
    </submittedName>
</protein>
<reference evidence="4 5" key="2">
    <citation type="submission" date="2018-11" db="EMBL/GenBank/DDBJ databases">
        <authorList>
            <consortium name="Pathogen Informatics"/>
        </authorList>
    </citation>
    <scope>NUCLEOTIDE SEQUENCE [LARGE SCALE GENOMIC DNA]</scope>
</reference>
<organism evidence="6">
    <name type="scientific">Anisakis simplex</name>
    <name type="common">Herring worm</name>
    <dbReference type="NCBI Taxonomy" id="6269"/>
    <lineage>
        <taxon>Eukaryota</taxon>
        <taxon>Metazoa</taxon>
        <taxon>Ecdysozoa</taxon>
        <taxon>Nematoda</taxon>
        <taxon>Chromadorea</taxon>
        <taxon>Rhabditida</taxon>
        <taxon>Spirurina</taxon>
        <taxon>Ascaridomorpha</taxon>
        <taxon>Ascaridoidea</taxon>
        <taxon>Anisakidae</taxon>
        <taxon>Anisakis</taxon>
        <taxon>Anisakis simplex complex</taxon>
    </lineage>
</organism>
<dbReference type="EMBL" id="UYRR01032346">
    <property type="protein sequence ID" value="VDK55289.1"/>
    <property type="molecule type" value="Genomic_DNA"/>
</dbReference>
<dbReference type="AlphaFoldDB" id="A0A0M3K522"/>
<dbReference type="Gene3D" id="1.10.245.10">
    <property type="entry name" value="SWIB/MDM2 domain"/>
    <property type="match status" value="1"/>
</dbReference>
<feature type="region of interest" description="Disordered" evidence="1">
    <location>
        <begin position="75"/>
        <end position="150"/>
    </location>
</feature>
<evidence type="ECO:0000259" key="2">
    <source>
        <dbReference type="PROSITE" id="PS51925"/>
    </source>
</evidence>
<dbReference type="SMART" id="SM00151">
    <property type="entry name" value="SWIB"/>
    <property type="match status" value="1"/>
</dbReference>
<evidence type="ECO:0000313" key="5">
    <source>
        <dbReference type="Proteomes" id="UP000267096"/>
    </source>
</evidence>
<dbReference type="InterPro" id="IPR036885">
    <property type="entry name" value="SWIB_MDM2_dom_sf"/>
</dbReference>
<dbReference type="PROSITE" id="PS51998">
    <property type="entry name" value="DEK_C"/>
    <property type="match status" value="1"/>
</dbReference>
<feature type="region of interest" description="Disordered" evidence="1">
    <location>
        <begin position="251"/>
        <end position="307"/>
    </location>
</feature>
<evidence type="ECO:0000313" key="6">
    <source>
        <dbReference type="WBParaSite" id="ASIM_0001606301-mRNA-1"/>
    </source>
</evidence>
<accession>A0A0M3K522</accession>
<dbReference type="WBParaSite" id="ASIM_0001606301-mRNA-1">
    <property type="protein sequence ID" value="ASIM_0001606301-mRNA-1"/>
    <property type="gene ID" value="ASIM_0001606301"/>
</dbReference>
<gene>
    <name evidence="4" type="ORF">ASIM_LOCUS15470</name>
</gene>
<feature type="compositionally biased region" description="Basic and acidic residues" evidence="1">
    <location>
        <begin position="251"/>
        <end position="266"/>
    </location>
</feature>
<dbReference type="InterPro" id="IPR003121">
    <property type="entry name" value="SWIB_MDM2_domain"/>
</dbReference>
<dbReference type="SUPFAM" id="SSF109715">
    <property type="entry name" value="DEK C-terminal domain"/>
    <property type="match status" value="1"/>
</dbReference>
<reference evidence="6" key="1">
    <citation type="submission" date="2017-02" db="UniProtKB">
        <authorList>
            <consortium name="WormBaseParasite"/>
        </authorList>
    </citation>
    <scope>IDENTIFICATION</scope>
</reference>
<keyword evidence="5" id="KW-1185">Reference proteome</keyword>
<dbReference type="OrthoDB" id="10251073at2759"/>
<proteinExistence type="predicted"/>
<evidence type="ECO:0000259" key="3">
    <source>
        <dbReference type="PROSITE" id="PS51998"/>
    </source>
</evidence>
<dbReference type="InterPro" id="IPR014876">
    <property type="entry name" value="DEK_C"/>
</dbReference>
<dbReference type="SUPFAM" id="SSF47592">
    <property type="entry name" value="SWIB/MDM2 domain"/>
    <property type="match status" value="1"/>
</dbReference>
<evidence type="ECO:0000313" key="4">
    <source>
        <dbReference type="EMBL" id="VDK55289.1"/>
    </source>
</evidence>
<dbReference type="Proteomes" id="UP000267096">
    <property type="component" value="Unassembled WGS sequence"/>
</dbReference>